<dbReference type="InterPro" id="IPR009000">
    <property type="entry name" value="Transl_B-barrel_sf"/>
</dbReference>
<dbReference type="GO" id="GO:0006364">
    <property type="term" value="P:rRNA processing"/>
    <property type="evidence" value="ECO:0007669"/>
    <property type="project" value="UniProtKB-UniRule"/>
</dbReference>
<dbReference type="Gene3D" id="2.30.30.240">
    <property type="entry name" value="PRC-barrel domain"/>
    <property type="match status" value="1"/>
</dbReference>
<evidence type="ECO:0000256" key="4">
    <source>
        <dbReference type="ARBA" id="ARBA00023186"/>
    </source>
</evidence>
<name>A0AAJ5PUD0_9GAMM</name>
<dbReference type="Proteomes" id="UP001163440">
    <property type="component" value="Chromosome"/>
</dbReference>
<dbReference type="GO" id="GO:0005840">
    <property type="term" value="C:ribosome"/>
    <property type="evidence" value="ECO:0007669"/>
    <property type="project" value="InterPro"/>
</dbReference>
<keyword evidence="1 5" id="KW-0963">Cytoplasm</keyword>
<comment type="similarity">
    <text evidence="5">Belongs to the RimM family.</text>
</comment>
<keyword evidence="4 5" id="KW-0143">Chaperone</keyword>
<dbReference type="PANTHER" id="PTHR33692:SF1">
    <property type="entry name" value="RIBOSOME MATURATION FACTOR RIMM"/>
    <property type="match status" value="1"/>
</dbReference>
<feature type="domain" description="RimM N-terminal" evidence="6">
    <location>
        <begin position="12"/>
        <end position="92"/>
    </location>
</feature>
<comment type="domain">
    <text evidence="5">The PRC barrel domain binds ribosomal protein uS19.</text>
</comment>
<evidence type="ECO:0000256" key="5">
    <source>
        <dbReference type="HAMAP-Rule" id="MF_00014"/>
    </source>
</evidence>
<gene>
    <name evidence="5 8" type="primary">rimM</name>
    <name evidence="8" type="ORF">OW720_02030</name>
</gene>
<dbReference type="InterPro" id="IPR056792">
    <property type="entry name" value="PRC_RimM"/>
</dbReference>
<dbReference type="Pfam" id="PF24986">
    <property type="entry name" value="PRC_RimM"/>
    <property type="match status" value="1"/>
</dbReference>
<dbReference type="GO" id="GO:0005737">
    <property type="term" value="C:cytoplasm"/>
    <property type="evidence" value="ECO:0007669"/>
    <property type="project" value="UniProtKB-SubCell"/>
</dbReference>
<dbReference type="EMBL" id="CP113406">
    <property type="protein sequence ID" value="WAI18777.1"/>
    <property type="molecule type" value="Genomic_DNA"/>
</dbReference>
<evidence type="ECO:0000256" key="2">
    <source>
        <dbReference type="ARBA" id="ARBA00022517"/>
    </source>
</evidence>
<dbReference type="InterPro" id="IPR011961">
    <property type="entry name" value="RimM"/>
</dbReference>
<dbReference type="AlphaFoldDB" id="A0AAJ5PUD0"/>
<dbReference type="InterPro" id="IPR036976">
    <property type="entry name" value="RimM_N_sf"/>
</dbReference>
<dbReference type="Gene3D" id="2.40.30.60">
    <property type="entry name" value="RimM"/>
    <property type="match status" value="1"/>
</dbReference>
<evidence type="ECO:0000313" key="8">
    <source>
        <dbReference type="EMBL" id="WAI18777.1"/>
    </source>
</evidence>
<dbReference type="InterPro" id="IPR011033">
    <property type="entry name" value="PRC_barrel-like_sf"/>
</dbReference>
<accession>A0AAJ5PUD0</accession>
<dbReference type="HAMAP" id="MF_00014">
    <property type="entry name" value="Ribosome_mat_RimM"/>
    <property type="match status" value="1"/>
</dbReference>
<protein>
    <recommendedName>
        <fullName evidence="5">Ribosome maturation factor RimM</fullName>
    </recommendedName>
</protein>
<dbReference type="SUPFAM" id="SSF50447">
    <property type="entry name" value="Translation proteins"/>
    <property type="match status" value="1"/>
</dbReference>
<evidence type="ECO:0000313" key="9">
    <source>
        <dbReference type="Proteomes" id="UP001163440"/>
    </source>
</evidence>
<dbReference type="InterPro" id="IPR002676">
    <property type="entry name" value="RimM_N"/>
</dbReference>
<evidence type="ECO:0000256" key="1">
    <source>
        <dbReference type="ARBA" id="ARBA00022490"/>
    </source>
</evidence>
<evidence type="ECO:0000256" key="3">
    <source>
        <dbReference type="ARBA" id="ARBA00022552"/>
    </source>
</evidence>
<reference evidence="8" key="1">
    <citation type="submission" date="2022-11" db="EMBL/GenBank/DDBJ databases">
        <title>The whole genome sequencing of pests is an important tool to study the evolution of the plant-insect interaction and insecticide resistance.</title>
        <authorList>
            <person name="Kananovich Y."/>
        </authorList>
    </citation>
    <scope>NUCLEOTIDE SEQUENCE</scope>
    <source>
        <strain evidence="8">BSU_Bre_2018</strain>
    </source>
</reference>
<evidence type="ECO:0000259" key="6">
    <source>
        <dbReference type="Pfam" id="PF01782"/>
    </source>
</evidence>
<dbReference type="NCBIfam" id="TIGR02273">
    <property type="entry name" value="16S_RimM"/>
    <property type="match status" value="1"/>
</dbReference>
<dbReference type="GO" id="GO:0042274">
    <property type="term" value="P:ribosomal small subunit biogenesis"/>
    <property type="evidence" value="ECO:0007669"/>
    <property type="project" value="UniProtKB-UniRule"/>
</dbReference>
<sequence length="179" mass="21499">MALNKTVNPILIGKVGKPYGILGWITIFSFSEKKEKIFNYLPWFFFKEKKWIKINLDNWKKHKKNFIVKIKGVSDRTEATMLTNSNILINSHQLPILKKNEYYWFEIISFNVFNTNQEYLGQVIDLMRTKNNDILIIKNELKNYKKKILIPFIDKEIINKIDVYNKIIIVQWNSIIYYK</sequence>
<evidence type="ECO:0000259" key="7">
    <source>
        <dbReference type="Pfam" id="PF24986"/>
    </source>
</evidence>
<dbReference type="SUPFAM" id="SSF50346">
    <property type="entry name" value="PRC-barrel domain"/>
    <property type="match status" value="1"/>
</dbReference>
<comment type="subcellular location">
    <subcellularLocation>
        <location evidence="5">Cytoplasm</location>
    </subcellularLocation>
</comment>
<proteinExistence type="inferred from homology"/>
<dbReference type="PANTHER" id="PTHR33692">
    <property type="entry name" value="RIBOSOME MATURATION FACTOR RIMM"/>
    <property type="match status" value="1"/>
</dbReference>
<comment type="subunit">
    <text evidence="5">Binds ribosomal protein uS19.</text>
</comment>
<dbReference type="Pfam" id="PF01782">
    <property type="entry name" value="RimM"/>
    <property type="match status" value="1"/>
</dbReference>
<keyword evidence="2 5" id="KW-0690">Ribosome biogenesis</keyword>
<organism evidence="8 9">
    <name type="scientific">Buchnera aphidicola</name>
    <name type="common">Brevicoryne brassicae</name>
    <dbReference type="NCBI Taxonomy" id="911343"/>
    <lineage>
        <taxon>Bacteria</taxon>
        <taxon>Pseudomonadati</taxon>
        <taxon>Pseudomonadota</taxon>
        <taxon>Gammaproteobacteria</taxon>
        <taxon>Enterobacterales</taxon>
        <taxon>Erwiniaceae</taxon>
        <taxon>Buchnera</taxon>
    </lineage>
</organism>
<comment type="function">
    <text evidence="5">An accessory protein needed during the final step in the assembly of 30S ribosomal subunit, possibly for assembly of the head region. Essential for efficient processing of 16S rRNA. May be needed both before and after RbfA during the maturation of 16S rRNA. It has affinity for free ribosomal 30S subunits but not for 70S ribosomes.</text>
</comment>
<dbReference type="GO" id="GO:0043022">
    <property type="term" value="F:ribosome binding"/>
    <property type="evidence" value="ECO:0007669"/>
    <property type="project" value="InterPro"/>
</dbReference>
<feature type="domain" description="Ribosome maturation factor RimM PRC barrel" evidence="7">
    <location>
        <begin position="104"/>
        <end position="173"/>
    </location>
</feature>
<keyword evidence="3 5" id="KW-0698">rRNA processing</keyword>